<evidence type="ECO:0000256" key="5">
    <source>
        <dbReference type="ARBA" id="ARBA00022842"/>
    </source>
</evidence>
<dbReference type="GO" id="GO:0006796">
    <property type="term" value="P:phosphate-containing compound metabolic process"/>
    <property type="evidence" value="ECO:0007669"/>
    <property type="project" value="InterPro"/>
</dbReference>
<sequence length="139" mass="16438">MRILVETPKYSFLKYHKVGSRFNIEFFSPIPVLFNYGFVENSLSEDGMEKDVIIVGPRMEQGTVLERSHFDGIVRFTDDSLRDDKHIVYIDGPFPVTLFSLYFRLYAMFKFFLYLLFEKKLARCRFEGIDFPVSTRGFE</sequence>
<organism evidence="7 8">
    <name type="scientific">Methanolobus zinderi</name>
    <dbReference type="NCBI Taxonomy" id="536044"/>
    <lineage>
        <taxon>Archaea</taxon>
        <taxon>Methanobacteriati</taxon>
        <taxon>Methanobacteriota</taxon>
        <taxon>Stenosarchaea group</taxon>
        <taxon>Methanomicrobia</taxon>
        <taxon>Methanosarcinales</taxon>
        <taxon>Methanosarcinaceae</taxon>
        <taxon>Methanolobus</taxon>
    </lineage>
</organism>
<dbReference type="Pfam" id="PF00719">
    <property type="entry name" value="Pyrophosphatase"/>
    <property type="match status" value="1"/>
</dbReference>
<name>A0A7D5E6V6_9EURY</name>
<evidence type="ECO:0000256" key="3">
    <source>
        <dbReference type="ARBA" id="ARBA00022723"/>
    </source>
</evidence>
<dbReference type="KEGG" id="mzi:HWN40_02290"/>
<gene>
    <name evidence="7" type="ORF">HWN40_02290</name>
</gene>
<dbReference type="GeneID" id="55820467"/>
<keyword evidence="3" id="KW-0479">Metal-binding</keyword>
<dbReference type="Proteomes" id="UP000509594">
    <property type="component" value="Chromosome"/>
</dbReference>
<evidence type="ECO:0000256" key="1">
    <source>
        <dbReference type="ARBA" id="ARBA00001946"/>
    </source>
</evidence>
<dbReference type="SUPFAM" id="SSF50324">
    <property type="entry name" value="Inorganic pyrophosphatase"/>
    <property type="match status" value="1"/>
</dbReference>
<evidence type="ECO:0000256" key="4">
    <source>
        <dbReference type="ARBA" id="ARBA00022801"/>
    </source>
</evidence>
<evidence type="ECO:0000313" key="8">
    <source>
        <dbReference type="Proteomes" id="UP000509594"/>
    </source>
</evidence>
<dbReference type="GO" id="GO:0004427">
    <property type="term" value="F:inorganic diphosphate phosphatase activity"/>
    <property type="evidence" value="ECO:0007669"/>
    <property type="project" value="UniProtKB-EC"/>
</dbReference>
<dbReference type="AlphaFoldDB" id="A0A7D5E6V6"/>
<dbReference type="GO" id="GO:0005737">
    <property type="term" value="C:cytoplasm"/>
    <property type="evidence" value="ECO:0007669"/>
    <property type="project" value="InterPro"/>
</dbReference>
<protein>
    <recommendedName>
        <fullName evidence="2">inorganic diphosphatase</fullName>
        <ecNumber evidence="2">3.6.1.1</ecNumber>
    </recommendedName>
</protein>
<dbReference type="EC" id="3.6.1.1" evidence="2"/>
<accession>A0A7D5E6V6</accession>
<dbReference type="GO" id="GO:0000287">
    <property type="term" value="F:magnesium ion binding"/>
    <property type="evidence" value="ECO:0007669"/>
    <property type="project" value="InterPro"/>
</dbReference>
<dbReference type="OrthoDB" id="134160at2157"/>
<comment type="cofactor">
    <cofactor evidence="1">
        <name>Mg(2+)</name>
        <dbReference type="ChEBI" id="CHEBI:18420"/>
    </cofactor>
</comment>
<reference evidence="7 8" key="1">
    <citation type="submission" date="2020-06" db="EMBL/GenBank/DDBJ databases">
        <title>Methanolobus halotolerans sp. nov., isolated from a saline lake Tus in Siberia.</title>
        <authorList>
            <person name="Shen Y."/>
            <person name="Chen S.-C."/>
            <person name="Lai M.-C."/>
            <person name="Huang H.-H."/>
            <person name="Chiu H.-H."/>
            <person name="Tang S.-L."/>
            <person name="Rogozin D.Y."/>
            <person name="Degermendzhy A.G."/>
        </authorList>
    </citation>
    <scope>NUCLEOTIDE SEQUENCE [LARGE SCALE GENOMIC DNA]</scope>
    <source>
        <strain evidence="7 8">DSM 21339</strain>
    </source>
</reference>
<dbReference type="Gene3D" id="3.90.80.10">
    <property type="entry name" value="Inorganic pyrophosphatase"/>
    <property type="match status" value="1"/>
</dbReference>
<evidence type="ECO:0000313" key="7">
    <source>
        <dbReference type="EMBL" id="QLC49178.1"/>
    </source>
</evidence>
<keyword evidence="6" id="KW-0472">Membrane</keyword>
<dbReference type="InterPro" id="IPR036649">
    <property type="entry name" value="Pyrophosphatase_sf"/>
</dbReference>
<keyword evidence="6" id="KW-1133">Transmembrane helix</keyword>
<proteinExistence type="predicted"/>
<keyword evidence="4" id="KW-0378">Hydrolase</keyword>
<keyword evidence="6" id="KW-0812">Transmembrane</keyword>
<keyword evidence="5" id="KW-0460">Magnesium</keyword>
<keyword evidence="8" id="KW-1185">Reference proteome</keyword>
<dbReference type="EMBL" id="CP058215">
    <property type="protein sequence ID" value="QLC49178.1"/>
    <property type="molecule type" value="Genomic_DNA"/>
</dbReference>
<evidence type="ECO:0000256" key="6">
    <source>
        <dbReference type="SAM" id="Phobius"/>
    </source>
</evidence>
<feature type="transmembrane region" description="Helical" evidence="6">
    <location>
        <begin position="99"/>
        <end position="117"/>
    </location>
</feature>
<evidence type="ECO:0000256" key="2">
    <source>
        <dbReference type="ARBA" id="ARBA00012146"/>
    </source>
</evidence>
<dbReference type="RefSeq" id="WP_176964241.1">
    <property type="nucleotide sequence ID" value="NZ_CP058215.1"/>
</dbReference>
<dbReference type="InterPro" id="IPR008162">
    <property type="entry name" value="Pyrophosphatase"/>
</dbReference>